<dbReference type="PANTHER" id="PTHR11461:SF211">
    <property type="entry name" value="GH10112P-RELATED"/>
    <property type="match status" value="1"/>
</dbReference>
<dbReference type="CDD" id="cd19590">
    <property type="entry name" value="serpin_thermopin-like"/>
    <property type="match status" value="1"/>
</dbReference>
<evidence type="ECO:0000256" key="2">
    <source>
        <dbReference type="SAM" id="SignalP"/>
    </source>
</evidence>
<dbReference type="GO" id="GO:0004867">
    <property type="term" value="F:serine-type endopeptidase inhibitor activity"/>
    <property type="evidence" value="ECO:0007669"/>
    <property type="project" value="InterPro"/>
</dbReference>
<feature type="signal peptide" evidence="2">
    <location>
        <begin position="1"/>
        <end position="22"/>
    </location>
</feature>
<feature type="chain" id="PRO_5037925150" evidence="2">
    <location>
        <begin position="23"/>
        <end position="408"/>
    </location>
</feature>
<accession>A0A948RVD5</accession>
<dbReference type="InterPro" id="IPR000215">
    <property type="entry name" value="Serpin_fam"/>
</dbReference>
<comment type="caution">
    <text evidence="4">The sequence shown here is derived from an EMBL/GenBank/DDBJ whole genome shotgun (WGS) entry which is preliminary data.</text>
</comment>
<dbReference type="InterPro" id="IPR023796">
    <property type="entry name" value="Serpin_dom"/>
</dbReference>
<reference evidence="4" key="1">
    <citation type="submission" date="2021-05" db="EMBL/GenBank/DDBJ databases">
        <title>Energy efficiency and biological interactions define the core microbiome of deep oligotrophic groundwater.</title>
        <authorList>
            <person name="Mehrshad M."/>
            <person name="Lopez-Fernandez M."/>
            <person name="Bell E."/>
            <person name="Bernier-Latmani R."/>
            <person name="Bertilsson S."/>
            <person name="Dopson M."/>
        </authorList>
    </citation>
    <scope>NUCLEOTIDE SEQUENCE</scope>
    <source>
        <strain evidence="4">Modern_marine.mb.64</strain>
    </source>
</reference>
<dbReference type="PANTHER" id="PTHR11461">
    <property type="entry name" value="SERINE PROTEASE INHIBITOR, SERPIN"/>
    <property type="match status" value="1"/>
</dbReference>
<feature type="domain" description="Serpin" evidence="3">
    <location>
        <begin position="46"/>
        <end position="406"/>
    </location>
</feature>
<dbReference type="EMBL" id="JAHJDP010000065">
    <property type="protein sequence ID" value="MBU2691560.1"/>
    <property type="molecule type" value="Genomic_DNA"/>
</dbReference>
<dbReference type="PROSITE" id="PS00284">
    <property type="entry name" value="SERPIN"/>
    <property type="match status" value="1"/>
</dbReference>
<dbReference type="Gene3D" id="3.30.497.10">
    <property type="entry name" value="Antithrombin, subunit I, domain 2"/>
    <property type="match status" value="1"/>
</dbReference>
<organism evidence="4 5">
    <name type="scientific">Eiseniibacteriota bacterium</name>
    <dbReference type="NCBI Taxonomy" id="2212470"/>
    <lineage>
        <taxon>Bacteria</taxon>
        <taxon>Candidatus Eiseniibacteriota</taxon>
    </lineage>
</organism>
<sequence>MNCIRTIQAIFLALLLPALTVAESAASGRDKSDPMAVVDGNTAFAFRLYSELRSGEDNLFFSPFSISTALAMVYGGARGETAAQMAAVMSFSKDQKSFHKNFAGLGEMLDRVQKVGKVKLSTANAIWAQQDYPFLKDYVKLTEEFYKAGLRREDFRTAAEAARGRINRWVEEQTADKIKNLIGPGILMPDTKMVLVNAIYFKGDWKEQFKKDQTKDEPFRPLSGDPIDVPMMKQTRHFAYTGTDDLQILELPYAGEDLSMIILLPKEDAGLPGLEAALTPELLSEGIAKLAPITVALSFPRFSMTTEFGLAKKLAAMGMPDAFSDRADFSGMSARGDLFIDAVLHKAFVDVNEEGTEAAAATAVTMRMATAMPERPIIFRADHPFIFMIREKGSGSILFMGRFMKPGP</sequence>
<proteinExistence type="inferred from homology"/>
<evidence type="ECO:0000313" key="5">
    <source>
        <dbReference type="Proteomes" id="UP000777784"/>
    </source>
</evidence>
<dbReference type="InterPro" id="IPR036186">
    <property type="entry name" value="Serpin_sf"/>
</dbReference>
<protein>
    <submittedName>
        <fullName evidence="4">Serpin family protein</fullName>
    </submittedName>
</protein>
<dbReference type="Proteomes" id="UP000777784">
    <property type="component" value="Unassembled WGS sequence"/>
</dbReference>
<evidence type="ECO:0000256" key="1">
    <source>
        <dbReference type="RuleBase" id="RU000411"/>
    </source>
</evidence>
<evidence type="ECO:0000259" key="3">
    <source>
        <dbReference type="SMART" id="SM00093"/>
    </source>
</evidence>
<dbReference type="InterPro" id="IPR023795">
    <property type="entry name" value="Serpin_CS"/>
</dbReference>
<dbReference type="SMART" id="SM00093">
    <property type="entry name" value="SERPIN"/>
    <property type="match status" value="1"/>
</dbReference>
<dbReference type="Pfam" id="PF00079">
    <property type="entry name" value="Serpin"/>
    <property type="match status" value="1"/>
</dbReference>
<dbReference type="AlphaFoldDB" id="A0A948RVD5"/>
<dbReference type="GO" id="GO:0005615">
    <property type="term" value="C:extracellular space"/>
    <property type="evidence" value="ECO:0007669"/>
    <property type="project" value="InterPro"/>
</dbReference>
<name>A0A948RVD5_UNCEI</name>
<dbReference type="InterPro" id="IPR042178">
    <property type="entry name" value="Serpin_sf_1"/>
</dbReference>
<dbReference type="SUPFAM" id="SSF56574">
    <property type="entry name" value="Serpins"/>
    <property type="match status" value="1"/>
</dbReference>
<comment type="similarity">
    <text evidence="1">Belongs to the serpin family.</text>
</comment>
<keyword evidence="2" id="KW-0732">Signal</keyword>
<dbReference type="InterPro" id="IPR042185">
    <property type="entry name" value="Serpin_sf_2"/>
</dbReference>
<gene>
    <name evidence="4" type="ORF">KJ970_11590</name>
</gene>
<dbReference type="Gene3D" id="2.30.39.10">
    <property type="entry name" value="Alpha-1-antitrypsin, domain 1"/>
    <property type="match status" value="1"/>
</dbReference>
<evidence type="ECO:0000313" key="4">
    <source>
        <dbReference type="EMBL" id="MBU2691560.1"/>
    </source>
</evidence>